<proteinExistence type="predicted"/>
<dbReference type="InterPro" id="IPR036709">
    <property type="entry name" value="Autotransporte_beta_dom_sf"/>
</dbReference>
<organism evidence="2 3">
    <name type="scientific">Paralabilibaculum antarcticum</name>
    <dbReference type="NCBI Taxonomy" id="2912572"/>
    <lineage>
        <taxon>Bacteria</taxon>
        <taxon>Pseudomonadati</taxon>
        <taxon>Bacteroidota</taxon>
        <taxon>Bacteroidia</taxon>
        <taxon>Marinilabiliales</taxon>
        <taxon>Marinifilaceae</taxon>
        <taxon>Paralabilibaculum</taxon>
    </lineage>
</organism>
<feature type="chain" id="PRO_5046548050" description="Outer membrane protein beta-barrel domain-containing protein" evidence="1">
    <location>
        <begin position="25"/>
        <end position="200"/>
    </location>
</feature>
<gene>
    <name evidence="2" type="ORF">L3049_19495</name>
</gene>
<dbReference type="SUPFAM" id="SSF103515">
    <property type="entry name" value="Autotransporter"/>
    <property type="match status" value="1"/>
</dbReference>
<evidence type="ECO:0000313" key="3">
    <source>
        <dbReference type="Proteomes" id="UP001528920"/>
    </source>
</evidence>
<keyword evidence="1" id="KW-0732">Signal</keyword>
<keyword evidence="3" id="KW-1185">Reference proteome</keyword>
<evidence type="ECO:0000256" key="1">
    <source>
        <dbReference type="SAM" id="SignalP"/>
    </source>
</evidence>
<reference evidence="2 3" key="1">
    <citation type="submission" date="2022-01" db="EMBL/GenBank/DDBJ databases">
        <title>Labilibaculum sp. nov, a marine bacterium isolated from Antarctica.</title>
        <authorList>
            <person name="Dai W."/>
        </authorList>
    </citation>
    <scope>NUCLEOTIDE SEQUENCE [LARGE SCALE GENOMIC DNA]</scope>
    <source>
        <strain evidence="2 3">DW002</strain>
    </source>
</reference>
<dbReference type="EMBL" id="JAKJSC010000008">
    <property type="protein sequence ID" value="MDE5420181.1"/>
    <property type="molecule type" value="Genomic_DNA"/>
</dbReference>
<name>A0ABT5VXW1_9BACT</name>
<evidence type="ECO:0000313" key="2">
    <source>
        <dbReference type="EMBL" id="MDE5420181.1"/>
    </source>
</evidence>
<accession>A0ABT5VXW1</accession>
<dbReference type="RefSeq" id="WP_275111510.1">
    <property type="nucleotide sequence ID" value="NZ_JAKJSC010000008.1"/>
</dbReference>
<comment type="caution">
    <text evidence="2">The sequence shown here is derived from an EMBL/GenBank/DDBJ whole genome shotgun (WGS) entry which is preliminary data.</text>
</comment>
<feature type="signal peptide" evidence="1">
    <location>
        <begin position="1"/>
        <end position="24"/>
    </location>
</feature>
<protein>
    <recommendedName>
        <fullName evidence="4">Outer membrane protein beta-barrel domain-containing protein</fullName>
    </recommendedName>
</protein>
<evidence type="ECO:0008006" key="4">
    <source>
        <dbReference type="Google" id="ProtNLM"/>
    </source>
</evidence>
<sequence length="200" mass="22287">MYRKIKTQLVLAIVAILLPSGLYAQENDLRLNIGIPLGKYGKFDHNYSGANETNSPSFIIQLEKQWKPDMSIGAYIGYAGQKHEYNLGFSESKFNYYRFGAVFTYELNNWLSEMNIAPANGIEMYASAKTGLSLETTNLSVSELDSGNQAFISTNKKNELLLDLGVVLGARYHFSNQFGLFAELGWANAGFFTIGTTFTL</sequence>
<dbReference type="Proteomes" id="UP001528920">
    <property type="component" value="Unassembled WGS sequence"/>
</dbReference>